<organism evidence="11 12">
    <name type="scientific">Anaerocolumna jejuensis DSM 15929</name>
    <dbReference type="NCBI Taxonomy" id="1121322"/>
    <lineage>
        <taxon>Bacteria</taxon>
        <taxon>Bacillati</taxon>
        <taxon>Bacillota</taxon>
        <taxon>Clostridia</taxon>
        <taxon>Lachnospirales</taxon>
        <taxon>Lachnospiraceae</taxon>
        <taxon>Anaerocolumna</taxon>
    </lineage>
</organism>
<dbReference type="InterPro" id="IPR036890">
    <property type="entry name" value="HATPase_C_sf"/>
</dbReference>
<evidence type="ECO:0000256" key="8">
    <source>
        <dbReference type="SAM" id="Phobius"/>
    </source>
</evidence>
<keyword evidence="5" id="KW-0808">Transferase</keyword>
<dbReference type="PROSITE" id="PS50885">
    <property type="entry name" value="HAMP"/>
    <property type="match status" value="1"/>
</dbReference>
<dbReference type="Gene3D" id="6.10.340.10">
    <property type="match status" value="1"/>
</dbReference>
<dbReference type="InterPro" id="IPR005467">
    <property type="entry name" value="His_kinase_dom"/>
</dbReference>
<keyword evidence="6 11" id="KW-0418">Kinase</keyword>
<feature type="transmembrane region" description="Helical" evidence="8">
    <location>
        <begin position="278"/>
        <end position="302"/>
    </location>
</feature>
<evidence type="ECO:0000256" key="5">
    <source>
        <dbReference type="ARBA" id="ARBA00022679"/>
    </source>
</evidence>
<dbReference type="PROSITE" id="PS50109">
    <property type="entry name" value="HIS_KIN"/>
    <property type="match status" value="1"/>
</dbReference>
<dbReference type="EC" id="2.7.13.3" evidence="3"/>
<dbReference type="PANTHER" id="PTHR34220:SF7">
    <property type="entry name" value="SENSOR HISTIDINE KINASE YPDA"/>
    <property type="match status" value="1"/>
</dbReference>
<keyword evidence="8" id="KW-0472">Membrane</keyword>
<feature type="transmembrane region" description="Helical" evidence="8">
    <location>
        <begin position="20"/>
        <end position="38"/>
    </location>
</feature>
<feature type="domain" description="Histidine kinase" evidence="9">
    <location>
        <begin position="462"/>
        <end position="561"/>
    </location>
</feature>
<evidence type="ECO:0000259" key="10">
    <source>
        <dbReference type="PROSITE" id="PS50885"/>
    </source>
</evidence>
<dbReference type="PANTHER" id="PTHR34220">
    <property type="entry name" value="SENSOR HISTIDINE KINASE YPDA"/>
    <property type="match status" value="1"/>
</dbReference>
<feature type="domain" description="HAMP" evidence="10">
    <location>
        <begin position="299"/>
        <end position="351"/>
    </location>
</feature>
<dbReference type="RefSeq" id="WP_073274482.1">
    <property type="nucleotide sequence ID" value="NZ_FRAC01000008.1"/>
</dbReference>
<dbReference type="SUPFAM" id="SSF55874">
    <property type="entry name" value="ATPase domain of HSP90 chaperone/DNA topoisomerase II/histidine kinase"/>
    <property type="match status" value="1"/>
</dbReference>
<dbReference type="SMART" id="SM00304">
    <property type="entry name" value="HAMP"/>
    <property type="match status" value="1"/>
</dbReference>
<keyword evidence="8" id="KW-1133">Transmembrane helix</keyword>
<dbReference type="STRING" id="1121322.SAMN02745136_01559"/>
<name>A0A1M6P210_9FIRM</name>
<dbReference type="OrthoDB" id="9809348at2"/>
<dbReference type="Gene3D" id="3.30.565.10">
    <property type="entry name" value="Histidine kinase-like ATPase, C-terminal domain"/>
    <property type="match status" value="1"/>
</dbReference>
<dbReference type="Pfam" id="PF00672">
    <property type="entry name" value="HAMP"/>
    <property type="match status" value="1"/>
</dbReference>
<sequence>MLQYIIQKFLDMKFRKKLLISYIFLSVIPITVLGLHSYRQAKELLLEQSQTSIKHLVTQAMGQTDRNMNKLISVSDYISFDENIINVLNSDYEDTVYDMYYNFTNIVKPLFNSMMYLQPDITQVTIYNSGNLVRHGTTVLPLENINSQPWFRNIKENYENTWIYDNGRMFVIRRLIGYQSSNSNYLCLYLKNKNLFKELNQITDNYGLYVVDNSGQAVYAYADFKGKNGKYKLELEQLLKSPRNYIVTNQLLGESDWRVIFYKPVATLHFDISSILKAVLFAIGICIIMLLAFSMLFSKLIVSRIELLSHHMKAIDENNMKSLITSNGKDEIGELMVSFNHMILKIDTLINEVYQSKIQQKEAEMIALQAQINPHFLYNVLSSINWKAIMISAEEISRTSQLLAKFYRTALNGGNNIISVREELENTKSYIEIQSILHEGSFITVYDINEEIYRYEIIKLLLQPIAENAIEHGLDCRKSGDKILHITAEISNNIITFAIEDNGPGIEKETLRQLLEVNSKGYGLKNVNERIKLYYGTEYGVNIVSTPGVGTCITIAVPAHKQDDIKN</sequence>
<evidence type="ECO:0000256" key="7">
    <source>
        <dbReference type="ARBA" id="ARBA00023012"/>
    </source>
</evidence>
<dbReference type="SUPFAM" id="SSF158472">
    <property type="entry name" value="HAMP domain-like"/>
    <property type="match status" value="1"/>
</dbReference>
<evidence type="ECO:0000256" key="4">
    <source>
        <dbReference type="ARBA" id="ARBA00022553"/>
    </source>
</evidence>
<dbReference type="Pfam" id="PF02518">
    <property type="entry name" value="HATPase_c"/>
    <property type="match status" value="1"/>
</dbReference>
<evidence type="ECO:0000256" key="2">
    <source>
        <dbReference type="ARBA" id="ARBA00004370"/>
    </source>
</evidence>
<dbReference type="GO" id="GO:0016020">
    <property type="term" value="C:membrane"/>
    <property type="evidence" value="ECO:0007669"/>
    <property type="project" value="UniProtKB-SubCell"/>
</dbReference>
<dbReference type="CDD" id="cd06225">
    <property type="entry name" value="HAMP"/>
    <property type="match status" value="1"/>
</dbReference>
<dbReference type="GO" id="GO:0000155">
    <property type="term" value="F:phosphorelay sensor kinase activity"/>
    <property type="evidence" value="ECO:0007669"/>
    <property type="project" value="InterPro"/>
</dbReference>
<gene>
    <name evidence="11" type="ORF">SAMN02745136_01559</name>
</gene>
<evidence type="ECO:0000256" key="3">
    <source>
        <dbReference type="ARBA" id="ARBA00012438"/>
    </source>
</evidence>
<dbReference type="InterPro" id="IPR010559">
    <property type="entry name" value="Sig_transdc_His_kin_internal"/>
</dbReference>
<dbReference type="SMART" id="SM00387">
    <property type="entry name" value="HATPase_c"/>
    <property type="match status" value="1"/>
</dbReference>
<dbReference type="AlphaFoldDB" id="A0A1M6P210"/>
<comment type="subcellular location">
    <subcellularLocation>
        <location evidence="2">Membrane</location>
    </subcellularLocation>
</comment>
<comment type="catalytic activity">
    <reaction evidence="1">
        <text>ATP + protein L-histidine = ADP + protein N-phospho-L-histidine.</text>
        <dbReference type="EC" id="2.7.13.3"/>
    </reaction>
</comment>
<keyword evidence="4" id="KW-0597">Phosphoprotein</keyword>
<proteinExistence type="predicted"/>
<evidence type="ECO:0000313" key="11">
    <source>
        <dbReference type="EMBL" id="SHK02005.1"/>
    </source>
</evidence>
<protein>
    <recommendedName>
        <fullName evidence="3">histidine kinase</fullName>
        <ecNumber evidence="3">2.7.13.3</ecNumber>
    </recommendedName>
</protein>
<evidence type="ECO:0000259" key="9">
    <source>
        <dbReference type="PROSITE" id="PS50109"/>
    </source>
</evidence>
<dbReference type="PRINTS" id="PR00344">
    <property type="entry name" value="BCTRLSENSOR"/>
</dbReference>
<dbReference type="InterPro" id="IPR003660">
    <property type="entry name" value="HAMP_dom"/>
</dbReference>
<keyword evidence="8" id="KW-0812">Transmembrane</keyword>
<keyword evidence="12" id="KW-1185">Reference proteome</keyword>
<dbReference type="EMBL" id="FRAC01000008">
    <property type="protein sequence ID" value="SHK02005.1"/>
    <property type="molecule type" value="Genomic_DNA"/>
</dbReference>
<dbReference type="InterPro" id="IPR050640">
    <property type="entry name" value="Bact_2-comp_sensor_kinase"/>
</dbReference>
<evidence type="ECO:0000313" key="12">
    <source>
        <dbReference type="Proteomes" id="UP000184386"/>
    </source>
</evidence>
<dbReference type="Pfam" id="PF06580">
    <property type="entry name" value="His_kinase"/>
    <property type="match status" value="1"/>
</dbReference>
<keyword evidence="7" id="KW-0902">Two-component regulatory system</keyword>
<accession>A0A1M6P210</accession>
<evidence type="ECO:0000256" key="6">
    <source>
        <dbReference type="ARBA" id="ARBA00022777"/>
    </source>
</evidence>
<dbReference type="InterPro" id="IPR004358">
    <property type="entry name" value="Sig_transdc_His_kin-like_C"/>
</dbReference>
<evidence type="ECO:0000256" key="1">
    <source>
        <dbReference type="ARBA" id="ARBA00000085"/>
    </source>
</evidence>
<dbReference type="Proteomes" id="UP000184386">
    <property type="component" value="Unassembled WGS sequence"/>
</dbReference>
<reference evidence="11 12" key="1">
    <citation type="submission" date="2016-11" db="EMBL/GenBank/DDBJ databases">
        <authorList>
            <person name="Jaros S."/>
            <person name="Januszkiewicz K."/>
            <person name="Wedrychowicz H."/>
        </authorList>
    </citation>
    <scope>NUCLEOTIDE SEQUENCE [LARGE SCALE GENOMIC DNA]</scope>
    <source>
        <strain evidence="11 12">DSM 15929</strain>
    </source>
</reference>
<dbReference type="InterPro" id="IPR003594">
    <property type="entry name" value="HATPase_dom"/>
</dbReference>